<dbReference type="EC" id="1.6.5.3" evidence="2"/>
<dbReference type="AlphaFoldDB" id="A2SL10"/>
<dbReference type="InterPro" id="IPR036291">
    <property type="entry name" value="NAD(P)-bd_dom_sf"/>
</dbReference>
<dbReference type="KEGG" id="mpt:Mpe_A3296"/>
<dbReference type="eggNOG" id="COG0702">
    <property type="taxonomic scope" value="Bacteria"/>
</dbReference>
<evidence type="ECO:0000259" key="1">
    <source>
        <dbReference type="Pfam" id="PF01370"/>
    </source>
</evidence>
<dbReference type="SUPFAM" id="SSF51735">
    <property type="entry name" value="NAD(P)-binding Rossmann-fold domains"/>
    <property type="match status" value="1"/>
</dbReference>
<gene>
    <name evidence="2" type="ordered locus">Mpe_A3296</name>
</gene>
<feature type="domain" description="NAD-dependent epimerase/dehydratase" evidence="1">
    <location>
        <begin position="5"/>
        <end position="202"/>
    </location>
</feature>
<keyword evidence="2" id="KW-0560">Oxidoreductase</keyword>
<dbReference type="RefSeq" id="WP_011830872.1">
    <property type="nucleotide sequence ID" value="NC_008825.1"/>
</dbReference>
<dbReference type="HOGENOM" id="CLU_007383_6_5_4"/>
<sequence>MKNLLILGGTGFVGSALCEKLVAHFGAAGARLTVPTRRAERAKRLAMLPTVELVETDLHDDGRLTRLLFGRDAVINLVAILHGSAEEFERVHVALPQRLARACKVAGVPRVVHVSALGAAADAPSNYLRSKAAGEAALRAAGLDLTVLRPSVIFGSGDRFLNLFAQLQAVFPLMPLAGADAKFQPVWVEDVAAAIVRSLVSPAPEVVECVGPHVYTLAELVRLAGRWSGHARPVLPLPDTLGRAQAALLALLPGTPLMSADNLASMRVPNVASGSLPGLQALGITPAALEAVGPSYLSPGRGPARLDGFRALARRH</sequence>
<protein>
    <submittedName>
        <fullName evidence="2">Nucleoside-diphosphate-sugar epimerase</fullName>
        <ecNumber evidence="2">1.6.5.3</ecNumber>
    </submittedName>
</protein>
<organism evidence="2 3">
    <name type="scientific">Methylibium petroleiphilum (strain ATCC BAA-1232 / LMG 22953 / PM1)</name>
    <dbReference type="NCBI Taxonomy" id="420662"/>
    <lineage>
        <taxon>Bacteria</taxon>
        <taxon>Pseudomonadati</taxon>
        <taxon>Pseudomonadota</taxon>
        <taxon>Betaproteobacteria</taxon>
        <taxon>Burkholderiales</taxon>
        <taxon>Sphaerotilaceae</taxon>
        <taxon>Methylibium</taxon>
    </lineage>
</organism>
<reference evidence="2 3" key="1">
    <citation type="journal article" date="2007" name="J. Bacteriol.">
        <title>Whole-genome analysis of the methyl tert-butyl ether-degrading beta-proteobacterium Methylibium petroleiphilum PM1.</title>
        <authorList>
            <person name="Kane S.R."/>
            <person name="Chakicherla A.Y."/>
            <person name="Chain P.S.G."/>
            <person name="Schmidt R."/>
            <person name="Shin M.W."/>
            <person name="Legler T.C."/>
            <person name="Scow K.M."/>
            <person name="Larimer F.W."/>
            <person name="Lucas S.M."/>
            <person name="Richardson P.M."/>
            <person name="Hristova K.R."/>
        </authorList>
    </citation>
    <scope>NUCLEOTIDE SEQUENCE [LARGE SCALE GENOMIC DNA]</scope>
    <source>
        <strain evidence="3">ATCC BAA-1232 / LMG 22953 / PM1</strain>
    </source>
</reference>
<dbReference type="EMBL" id="CP000555">
    <property type="protein sequence ID" value="ABM96249.1"/>
    <property type="molecule type" value="Genomic_DNA"/>
</dbReference>
<proteinExistence type="predicted"/>
<dbReference type="PANTHER" id="PTHR12126:SF11">
    <property type="entry name" value="NADH DEHYDROGENASE [UBIQUINONE] 1 ALPHA SUBCOMPLEX SUBUNIT 9, MITOCHONDRIAL"/>
    <property type="match status" value="1"/>
</dbReference>
<dbReference type="STRING" id="420662.Mpe_A3296"/>
<evidence type="ECO:0000313" key="2">
    <source>
        <dbReference type="EMBL" id="ABM96249.1"/>
    </source>
</evidence>
<dbReference type="Pfam" id="PF01370">
    <property type="entry name" value="Epimerase"/>
    <property type="match status" value="1"/>
</dbReference>
<dbReference type="Gene3D" id="3.40.50.720">
    <property type="entry name" value="NAD(P)-binding Rossmann-like Domain"/>
    <property type="match status" value="1"/>
</dbReference>
<dbReference type="GO" id="GO:0044877">
    <property type="term" value="F:protein-containing complex binding"/>
    <property type="evidence" value="ECO:0007669"/>
    <property type="project" value="TreeGrafter"/>
</dbReference>
<evidence type="ECO:0000313" key="3">
    <source>
        <dbReference type="Proteomes" id="UP000000366"/>
    </source>
</evidence>
<dbReference type="Proteomes" id="UP000000366">
    <property type="component" value="Chromosome"/>
</dbReference>
<dbReference type="PANTHER" id="PTHR12126">
    <property type="entry name" value="NADH-UBIQUINONE OXIDOREDUCTASE 39 KDA SUBUNIT-RELATED"/>
    <property type="match status" value="1"/>
</dbReference>
<dbReference type="CDD" id="cd05271">
    <property type="entry name" value="NDUFA9_like_SDR_a"/>
    <property type="match status" value="1"/>
</dbReference>
<dbReference type="InterPro" id="IPR001509">
    <property type="entry name" value="Epimerase_deHydtase"/>
</dbReference>
<name>A2SL10_METPP</name>
<accession>A2SL10</accession>
<dbReference type="GO" id="GO:0016491">
    <property type="term" value="F:oxidoreductase activity"/>
    <property type="evidence" value="ECO:0007669"/>
    <property type="project" value="UniProtKB-KW"/>
</dbReference>
<dbReference type="InterPro" id="IPR051207">
    <property type="entry name" value="ComplexI_NDUFA9_subunit"/>
</dbReference>
<keyword evidence="3" id="KW-1185">Reference proteome</keyword>